<dbReference type="SUPFAM" id="SSF56645">
    <property type="entry name" value="Acyl-CoA dehydrogenase NM domain-like"/>
    <property type="match status" value="1"/>
</dbReference>
<dbReference type="SUPFAM" id="SSF47203">
    <property type="entry name" value="Acyl-CoA dehydrogenase C-terminal domain-like"/>
    <property type="match status" value="1"/>
</dbReference>
<dbReference type="InterPro" id="IPR009075">
    <property type="entry name" value="AcylCo_DH/oxidase_C"/>
</dbReference>
<keyword evidence="12" id="KW-1185">Reference proteome</keyword>
<dbReference type="InterPro" id="IPR036250">
    <property type="entry name" value="AcylCo_DH-like_C"/>
</dbReference>
<evidence type="ECO:0000259" key="9">
    <source>
        <dbReference type="Pfam" id="PF02770"/>
    </source>
</evidence>
<comment type="cofactor">
    <cofactor evidence="1 7">
        <name>FAD</name>
        <dbReference type="ChEBI" id="CHEBI:57692"/>
    </cofactor>
</comment>
<dbReference type="Proteomes" id="UP000293623">
    <property type="component" value="Unassembled WGS sequence"/>
</dbReference>
<proteinExistence type="inferred from homology"/>
<dbReference type="InterPro" id="IPR046373">
    <property type="entry name" value="Acyl-CoA_Oxase/DH_mid-dom_sf"/>
</dbReference>
<dbReference type="InterPro" id="IPR037069">
    <property type="entry name" value="AcylCoA_DH/ox_N_sf"/>
</dbReference>
<dbReference type="InterPro" id="IPR013786">
    <property type="entry name" value="AcylCoA_DH/ox_N"/>
</dbReference>
<dbReference type="PANTHER" id="PTHR48083:SF13">
    <property type="entry name" value="ACYL-COA DEHYDROGENASE FAMILY MEMBER 11"/>
    <property type="match status" value="1"/>
</dbReference>
<feature type="domain" description="Acyl-CoA oxidase/dehydrogenase middle" evidence="9">
    <location>
        <begin position="133"/>
        <end position="229"/>
    </location>
</feature>
<evidence type="ECO:0000256" key="3">
    <source>
        <dbReference type="ARBA" id="ARBA00011738"/>
    </source>
</evidence>
<dbReference type="Gene3D" id="1.20.140.10">
    <property type="entry name" value="Butyryl-CoA Dehydrogenase, subunit A, domain 3"/>
    <property type="match status" value="1"/>
</dbReference>
<feature type="domain" description="Acyl-CoA dehydrogenase/oxidase C-terminal" evidence="8">
    <location>
        <begin position="244"/>
        <end position="391"/>
    </location>
</feature>
<evidence type="ECO:0000313" key="12">
    <source>
        <dbReference type="Proteomes" id="UP000293623"/>
    </source>
</evidence>
<dbReference type="Gene3D" id="1.10.540.10">
    <property type="entry name" value="Acyl-CoA dehydrogenase/oxidase, N-terminal domain"/>
    <property type="match status" value="1"/>
</dbReference>
<comment type="caution">
    <text evidence="11">The sequence shown here is derived from an EMBL/GenBank/DDBJ whole genome shotgun (WGS) entry which is preliminary data.</text>
</comment>
<dbReference type="Pfam" id="PF02771">
    <property type="entry name" value="Acyl-CoA_dh_N"/>
    <property type="match status" value="1"/>
</dbReference>
<evidence type="ECO:0000256" key="5">
    <source>
        <dbReference type="ARBA" id="ARBA00022827"/>
    </source>
</evidence>
<dbReference type="AlphaFoldDB" id="A0A4V1QWB7"/>
<gene>
    <name evidence="11" type="ORF">ETX26_02310</name>
</gene>
<evidence type="ECO:0000256" key="6">
    <source>
        <dbReference type="ARBA" id="ARBA00023002"/>
    </source>
</evidence>
<sequence length="434" mass="48666">MAWDFETETEFQEKLDWMEGFVREKVEPLGMLGIHPYDVKNPRRNALVRPLQEEVKAKGLWACHLGPELGGQGYGQVKLGLMNEILGGASFAPIVFGCQAPDTGNAEIIAHYGTPEQKERYLQPLLENEIVSAFSMTEPQGGSDPTNFVTRAELDGNHWKINGEKWFSTNGKWADFLIVMAVTDPEAPRHERMSMFIVPVDTPGVEIVRNVGVYGQQDGSESYIRYTDVRVPADHLLGKRGGAFAISQTRLGGGRVHHAMRTVGNCRRLLDMMSRRAVSRKTRTGTIADYQAVQMQIADSYIELEQFKLFVLKTAWMIDKYQDYRKVRKDIAAIKALMPKVYHDIAARCVHIHGSLGVSNEMQFVGNLVASMVMGIADGPTEVHKVTVAKQHLRQYRDVADPIFPEYSLIHRRAAAQAFYDPLDEITDAAEQAA</sequence>
<organism evidence="11 12">
    <name type="scientific">Pelagerythrobacter rhizovicinus</name>
    <dbReference type="NCBI Taxonomy" id="2268576"/>
    <lineage>
        <taxon>Bacteria</taxon>
        <taxon>Pseudomonadati</taxon>
        <taxon>Pseudomonadota</taxon>
        <taxon>Alphaproteobacteria</taxon>
        <taxon>Sphingomonadales</taxon>
        <taxon>Erythrobacteraceae</taxon>
        <taxon>Pelagerythrobacter</taxon>
    </lineage>
</organism>
<evidence type="ECO:0000259" key="10">
    <source>
        <dbReference type="Pfam" id="PF02771"/>
    </source>
</evidence>
<dbReference type="GO" id="GO:0005737">
    <property type="term" value="C:cytoplasm"/>
    <property type="evidence" value="ECO:0007669"/>
    <property type="project" value="TreeGrafter"/>
</dbReference>
<accession>A0A4V1QWB7</accession>
<comment type="subunit">
    <text evidence="3">Homodimer.</text>
</comment>
<dbReference type="GO" id="GO:0003995">
    <property type="term" value="F:acyl-CoA dehydrogenase activity"/>
    <property type="evidence" value="ECO:0007669"/>
    <property type="project" value="TreeGrafter"/>
</dbReference>
<keyword evidence="4 7" id="KW-0285">Flavoprotein</keyword>
<dbReference type="GO" id="GO:0033539">
    <property type="term" value="P:fatty acid beta-oxidation using acyl-CoA dehydrogenase"/>
    <property type="evidence" value="ECO:0007669"/>
    <property type="project" value="TreeGrafter"/>
</dbReference>
<dbReference type="InterPro" id="IPR050741">
    <property type="entry name" value="Acyl-CoA_dehydrogenase"/>
</dbReference>
<dbReference type="EMBL" id="SDPV01000001">
    <property type="protein sequence ID" value="RXZ65596.1"/>
    <property type="molecule type" value="Genomic_DNA"/>
</dbReference>
<feature type="domain" description="Acyl-CoA dehydrogenase/oxidase N-terminal" evidence="10">
    <location>
        <begin position="19"/>
        <end position="129"/>
    </location>
</feature>
<dbReference type="FunFam" id="2.40.110.10:FF:000002">
    <property type="entry name" value="Acyl-CoA dehydrogenase fadE12"/>
    <property type="match status" value="1"/>
</dbReference>
<evidence type="ECO:0000256" key="2">
    <source>
        <dbReference type="ARBA" id="ARBA00009347"/>
    </source>
</evidence>
<dbReference type="Pfam" id="PF02770">
    <property type="entry name" value="Acyl-CoA_dh_M"/>
    <property type="match status" value="1"/>
</dbReference>
<dbReference type="OrthoDB" id="9780544at2"/>
<dbReference type="RefSeq" id="WP_129523079.1">
    <property type="nucleotide sequence ID" value="NZ_SDPV01000001.1"/>
</dbReference>
<comment type="similarity">
    <text evidence="2 7">Belongs to the acyl-CoA dehydrogenase family.</text>
</comment>
<dbReference type="InterPro" id="IPR009100">
    <property type="entry name" value="AcylCoA_DH/oxidase_NM_dom_sf"/>
</dbReference>
<dbReference type="Gene3D" id="2.40.110.10">
    <property type="entry name" value="Butyryl-CoA Dehydrogenase, subunit A, domain 2"/>
    <property type="match status" value="1"/>
</dbReference>
<evidence type="ECO:0000313" key="11">
    <source>
        <dbReference type="EMBL" id="RXZ65596.1"/>
    </source>
</evidence>
<evidence type="ECO:0000259" key="8">
    <source>
        <dbReference type="Pfam" id="PF00441"/>
    </source>
</evidence>
<name>A0A4V1QWB7_9SPHN</name>
<evidence type="ECO:0000256" key="1">
    <source>
        <dbReference type="ARBA" id="ARBA00001974"/>
    </source>
</evidence>
<evidence type="ECO:0000256" key="4">
    <source>
        <dbReference type="ARBA" id="ARBA00022630"/>
    </source>
</evidence>
<dbReference type="PANTHER" id="PTHR48083">
    <property type="entry name" value="MEDIUM-CHAIN SPECIFIC ACYL-COA DEHYDROGENASE, MITOCHONDRIAL-RELATED"/>
    <property type="match status" value="1"/>
</dbReference>
<reference evidence="11 12" key="1">
    <citation type="submission" date="2019-01" db="EMBL/GenBank/DDBJ databases">
        <title>Altererythrobacter rhizovicinus sp. nov., isolated from the rhizosphere soil of Haloxylon ammodendron.</title>
        <authorList>
            <person name="Li H.-P."/>
            <person name="Gou J.-Y."/>
            <person name="Yao D."/>
            <person name="Han Q.-Q."/>
            <person name="Shao K.-Z."/>
            <person name="Zhao Q."/>
            <person name="Zhang J.-L."/>
        </authorList>
    </citation>
    <scope>NUCLEOTIDE SEQUENCE [LARGE SCALE GENOMIC DNA]</scope>
    <source>
        <strain evidence="11 12">AY-3R</strain>
    </source>
</reference>
<keyword evidence="6 7" id="KW-0560">Oxidoreductase</keyword>
<dbReference type="InterPro" id="IPR006091">
    <property type="entry name" value="Acyl-CoA_Oxase/DH_mid-dom"/>
</dbReference>
<protein>
    <submittedName>
        <fullName evidence="11">Acyl-CoA dehydrogenase</fullName>
    </submittedName>
</protein>
<evidence type="ECO:0000256" key="7">
    <source>
        <dbReference type="RuleBase" id="RU362125"/>
    </source>
</evidence>
<dbReference type="GO" id="GO:0050660">
    <property type="term" value="F:flavin adenine dinucleotide binding"/>
    <property type="evidence" value="ECO:0007669"/>
    <property type="project" value="InterPro"/>
</dbReference>
<keyword evidence="5 7" id="KW-0274">FAD</keyword>
<dbReference type="Pfam" id="PF00441">
    <property type="entry name" value="Acyl-CoA_dh_1"/>
    <property type="match status" value="1"/>
</dbReference>